<dbReference type="EMBL" id="MUJZ01067202">
    <property type="protein sequence ID" value="OTF70124.1"/>
    <property type="molecule type" value="Genomic_DNA"/>
</dbReference>
<gene>
    <name evidence="10" type="ORF">BLA29_000037</name>
</gene>
<dbReference type="InterPro" id="IPR008875">
    <property type="entry name" value="TraX"/>
</dbReference>
<keyword evidence="8" id="KW-1133">Transmembrane helix</keyword>
<evidence type="ECO:0000256" key="1">
    <source>
        <dbReference type="ARBA" id="ARBA00022801"/>
    </source>
</evidence>
<proteinExistence type="inferred from homology"/>
<evidence type="ECO:0000256" key="4">
    <source>
        <dbReference type="ARBA" id="ARBA00038012"/>
    </source>
</evidence>
<dbReference type="Gene3D" id="3.30.870.10">
    <property type="entry name" value="Endonuclease Chain A"/>
    <property type="match status" value="1"/>
</dbReference>
<dbReference type="GO" id="GO:0016891">
    <property type="term" value="F:RNA endonuclease activity producing 5'-phosphomonoesters, hydrolytic mechanism"/>
    <property type="evidence" value="ECO:0007669"/>
    <property type="project" value="TreeGrafter"/>
</dbReference>
<dbReference type="Proteomes" id="UP000194236">
    <property type="component" value="Unassembled WGS sequence"/>
</dbReference>
<dbReference type="Pfam" id="PF05857">
    <property type="entry name" value="TraX"/>
    <property type="match status" value="1"/>
</dbReference>
<dbReference type="PANTHER" id="PTHR43856">
    <property type="entry name" value="CARDIOLIPIN HYDROLASE"/>
    <property type="match status" value="1"/>
</dbReference>
<dbReference type="PROSITE" id="PS50035">
    <property type="entry name" value="PLD"/>
    <property type="match status" value="1"/>
</dbReference>
<dbReference type="InterPro" id="IPR051406">
    <property type="entry name" value="PLD_domain"/>
</dbReference>
<evidence type="ECO:0000313" key="11">
    <source>
        <dbReference type="Proteomes" id="UP000194236"/>
    </source>
</evidence>
<evidence type="ECO:0000256" key="6">
    <source>
        <dbReference type="ARBA" id="ARBA00043167"/>
    </source>
</evidence>
<evidence type="ECO:0000313" key="10">
    <source>
        <dbReference type="EMBL" id="OTF70124.1"/>
    </source>
</evidence>
<dbReference type="CDD" id="cd09170">
    <property type="entry name" value="PLDc_Nuc"/>
    <property type="match status" value="1"/>
</dbReference>
<dbReference type="Pfam" id="PF13091">
    <property type="entry name" value="PLDc_2"/>
    <property type="match status" value="1"/>
</dbReference>
<reference evidence="10 11" key="1">
    <citation type="submission" date="2017-03" db="EMBL/GenBank/DDBJ databases">
        <title>Genome Survey of Euroglyphus maynei.</title>
        <authorList>
            <person name="Arlian L.G."/>
            <person name="Morgan M.S."/>
            <person name="Rider S.D."/>
        </authorList>
    </citation>
    <scope>NUCLEOTIDE SEQUENCE [LARGE SCALE GENOMIC DNA]</scope>
    <source>
        <strain evidence="10">Arlian Lab</strain>
        <tissue evidence="10">Whole body</tissue>
    </source>
</reference>
<dbReference type="Pfam" id="PF06069">
    <property type="entry name" value="PerC"/>
    <property type="match status" value="1"/>
</dbReference>
<dbReference type="PANTHER" id="PTHR43856:SF1">
    <property type="entry name" value="MITOCHONDRIAL CARDIOLIPIN HYDROLASE"/>
    <property type="match status" value="1"/>
</dbReference>
<feature type="transmembrane region" description="Helical" evidence="8">
    <location>
        <begin position="12"/>
        <end position="33"/>
    </location>
</feature>
<protein>
    <recommendedName>
        <fullName evidence="5">Mitochondrial cardiolipin hydrolase</fullName>
    </recommendedName>
    <alternativeName>
        <fullName evidence="6">Mitochondrial phospholipase</fullName>
    </alternativeName>
</protein>
<feature type="region of interest" description="Disordered" evidence="7">
    <location>
        <begin position="705"/>
        <end position="732"/>
    </location>
</feature>
<evidence type="ECO:0000259" key="9">
    <source>
        <dbReference type="PROSITE" id="PS50035"/>
    </source>
</evidence>
<dbReference type="InterPro" id="IPR025202">
    <property type="entry name" value="PLD-like_dom"/>
</dbReference>
<dbReference type="InterPro" id="IPR001736">
    <property type="entry name" value="PLipase_D/transphosphatidylase"/>
</dbReference>
<evidence type="ECO:0000256" key="8">
    <source>
        <dbReference type="SAM" id="Phobius"/>
    </source>
</evidence>
<accession>A0A1Y3AQM3</accession>
<dbReference type="InterPro" id="IPR024684">
    <property type="entry name" value="Tscrpt_act_PerC/SfV_Orf40"/>
</dbReference>
<comment type="caution">
    <text evidence="10">The sequence shown here is derived from an EMBL/GenBank/DDBJ whole genome shotgun (WGS) entry which is preliminary data.</text>
</comment>
<keyword evidence="1" id="KW-0378">Hydrolase</keyword>
<dbReference type="OrthoDB" id="5205528at2759"/>
<keyword evidence="8" id="KW-0472">Membrane</keyword>
<comment type="similarity">
    <text evidence="4">Belongs to the phospholipase D family. MitoPLD/Zucchini subfamily.</text>
</comment>
<dbReference type="SUPFAM" id="SSF56024">
    <property type="entry name" value="Phospholipase D/nuclease"/>
    <property type="match status" value="1"/>
</dbReference>
<keyword evidence="3" id="KW-0443">Lipid metabolism</keyword>
<feature type="domain" description="PLD phosphodiesterase" evidence="9">
    <location>
        <begin position="173"/>
        <end position="200"/>
    </location>
</feature>
<name>A0A1Y3AQM3_EURMA</name>
<keyword evidence="2" id="KW-0442">Lipid degradation</keyword>
<feature type="compositionally biased region" description="Polar residues" evidence="7">
    <location>
        <begin position="705"/>
        <end position="724"/>
    </location>
</feature>
<evidence type="ECO:0000256" key="7">
    <source>
        <dbReference type="SAM" id="MobiDB-lite"/>
    </source>
</evidence>
<dbReference type="GO" id="GO:0016042">
    <property type="term" value="P:lipid catabolic process"/>
    <property type="evidence" value="ECO:0007669"/>
    <property type="project" value="UniProtKB-KW"/>
</dbReference>
<evidence type="ECO:0000256" key="3">
    <source>
        <dbReference type="ARBA" id="ARBA00023098"/>
    </source>
</evidence>
<sequence length="1120" mass="123648">MQTTNNNSRTQGILLALAVLLSSAATLWVYVQWDALSDIPLYWRNALLPLPMLAMNERWRRLTARVPGMAALMLSGWLLAFPLAAAPTVQVGFSPEGTAQQLVLTVIGEAQRDIRLMGYAFTSPEVARALIAAHRRGMGVWVVVDAKANQNGAGRAALNLLANAGVKVRTVNTYKFLHDKVIVVDGVTTETGSFNFSRSAHRANSENVVVLREMPEIAKQYLVHWQSRWSGKLRQDREVVRFTPLQQDVLKFLALVLMVFDHANRALGLHESALFLLGRGAFPLFALIWGYNLAKKPVVQAQATRLWLWAILAQPGYALVMRHDGLAFTDPNILFLFAHGHGRRPAAGVVECLRCHTRHLWHGGHPAVAGELRAVCQPAGLRDPRLAGAGAVHRGLAAVDTGPQCRTGPHDDARRFVAANPADIGLVAAGAEPPGCQWPTSAAERIFFTGVCGTSAGVGAGRVVAGMSTGLPSRHALPDYLPGDALAQALEARGLWRRAATRWQHLLLQATDNRQAEAIVQRQRYCLQQVPGRRQTVSDGTAPAGDSMTVMGPLSWPDLWRTAPGRLPAHAPYGTAGIPGRIERPVFGTEAVTAGKRHAAVNRRLPLAASGAVPAGALMRHFSHPMTALRDDQPRDVPACACWQRGKFGTVGKILHLRVVHARRWTGWSGAPDAKTPGLRENFGRYLRISRGQKQALACNEYSHEAQSTAQVKPAKSSTSTRGANNALRRGQQKIHRRYTPNLCCRVPKGMASKVVARMSSHDWRRNDDLIGLRQQGYIPYTQRNNPDYRPKPMRIAARSESREALTVLSLVLGANCDYNPDSDYPFEIMLPFEDVAKAMGVLHVYESGRKAYDVALHALSVLEQLDYLIVSRGQDTDTGQNKPLRIWLTEKFFTSRGIQVDEIRQWLNQYRLWAIKSGLTESLRKKYERHLVRIAHLGLDIERKHSLKNRLKQIKRWVVSPDLQNLKKDAEATIESELAKRQRDAHRLDTLLDETAANIKKRASTQRDASGECPQARTAGLAEYRSGGVLPPAVGARRRSPDLTAQTQRFACPCLMAGFCAACRSAPPAFFCQKTHTSATHQLISNTSAEYCLISNVASEQNKPFNKGDNSTHRQSRCR</sequence>
<dbReference type="AlphaFoldDB" id="A0A1Y3AQM3"/>
<dbReference type="SMART" id="SM00155">
    <property type="entry name" value="PLDc"/>
    <property type="match status" value="1"/>
</dbReference>
<keyword evidence="8" id="KW-0812">Transmembrane</keyword>
<evidence type="ECO:0000256" key="5">
    <source>
        <dbReference type="ARBA" id="ARBA00040549"/>
    </source>
</evidence>
<evidence type="ECO:0000256" key="2">
    <source>
        <dbReference type="ARBA" id="ARBA00022963"/>
    </source>
</evidence>
<keyword evidence="11" id="KW-1185">Reference proteome</keyword>
<organism evidence="10 11">
    <name type="scientific">Euroglyphus maynei</name>
    <name type="common">Mayne's house dust mite</name>
    <dbReference type="NCBI Taxonomy" id="6958"/>
    <lineage>
        <taxon>Eukaryota</taxon>
        <taxon>Metazoa</taxon>
        <taxon>Ecdysozoa</taxon>
        <taxon>Arthropoda</taxon>
        <taxon>Chelicerata</taxon>
        <taxon>Arachnida</taxon>
        <taxon>Acari</taxon>
        <taxon>Acariformes</taxon>
        <taxon>Sarcoptiformes</taxon>
        <taxon>Astigmata</taxon>
        <taxon>Psoroptidia</taxon>
        <taxon>Analgoidea</taxon>
        <taxon>Pyroglyphidae</taxon>
        <taxon>Pyroglyphinae</taxon>
        <taxon>Euroglyphus</taxon>
    </lineage>
</organism>